<sequence length="75" mass="8094">MTLSLQGYTIAWAQSAWYQEDPAAGFWLGSYADAGIANLRMMVAVSPVPEPQACLMLLGGLGVVAAVARRRRRLV</sequence>
<keyword evidence="3" id="KW-1185">Reference proteome</keyword>
<dbReference type="EMBL" id="CP036401">
    <property type="protein sequence ID" value="QBI05120.1"/>
    <property type="molecule type" value="Genomic_DNA"/>
</dbReference>
<feature type="domain" description="Ice-binding protein C-terminal" evidence="1">
    <location>
        <begin position="47"/>
        <end position="72"/>
    </location>
</feature>
<dbReference type="InterPro" id="IPR013424">
    <property type="entry name" value="Ice-binding_C"/>
</dbReference>
<protein>
    <submittedName>
        <fullName evidence="2">PEP-CTERM sorting domain-containing protein</fullName>
    </submittedName>
</protein>
<gene>
    <name evidence="2" type="ORF">EYF70_17730</name>
</gene>
<accession>A0ABX5S4T1</accession>
<reference evidence="2 3" key="1">
    <citation type="submission" date="2019-02" db="EMBL/GenBank/DDBJ databases">
        <title>Draft Genome Sequences of Six Type Strains of the Genus Massilia.</title>
        <authorList>
            <person name="Miess H."/>
            <person name="Frediansyhah A."/>
            <person name="Gross H."/>
        </authorList>
    </citation>
    <scope>NUCLEOTIDE SEQUENCE [LARGE SCALE GENOMIC DNA]</scope>
    <source>
        <strain evidence="2 3">DSM 17472</strain>
    </source>
</reference>
<evidence type="ECO:0000259" key="1">
    <source>
        <dbReference type="Pfam" id="PF07589"/>
    </source>
</evidence>
<evidence type="ECO:0000313" key="2">
    <source>
        <dbReference type="EMBL" id="QBI05120.1"/>
    </source>
</evidence>
<dbReference type="Proteomes" id="UP000292307">
    <property type="component" value="Chromosome"/>
</dbReference>
<name>A0ABX5S4T1_9BURK</name>
<evidence type="ECO:0000313" key="3">
    <source>
        <dbReference type="Proteomes" id="UP000292307"/>
    </source>
</evidence>
<organism evidence="2 3">
    <name type="scientific">Pseudoduganella albidiflava</name>
    <dbReference type="NCBI Taxonomy" id="321983"/>
    <lineage>
        <taxon>Bacteria</taxon>
        <taxon>Pseudomonadati</taxon>
        <taxon>Pseudomonadota</taxon>
        <taxon>Betaproteobacteria</taxon>
        <taxon>Burkholderiales</taxon>
        <taxon>Oxalobacteraceae</taxon>
        <taxon>Telluria group</taxon>
        <taxon>Pseudoduganella</taxon>
    </lineage>
</organism>
<dbReference type="Pfam" id="PF07589">
    <property type="entry name" value="PEP-CTERM"/>
    <property type="match status" value="1"/>
</dbReference>
<proteinExistence type="predicted"/>
<dbReference type="NCBIfam" id="TIGR02595">
    <property type="entry name" value="PEP_CTERM"/>
    <property type="match status" value="1"/>
</dbReference>